<comment type="cofactor">
    <cofactor evidence="2 17 20">
        <name>Mg(2+)</name>
        <dbReference type="ChEBI" id="CHEBI:18420"/>
    </cofactor>
</comment>
<keyword evidence="12 17" id="KW-0598">Phosphotransferase system</keyword>
<keyword evidence="13 17" id="KW-0479">Metal-binding</keyword>
<dbReference type="InterPro" id="IPR006318">
    <property type="entry name" value="PTS_EI-like"/>
</dbReference>
<feature type="binding site" evidence="20">
    <location>
        <position position="456"/>
    </location>
    <ligand>
        <name>Mg(2+)</name>
        <dbReference type="ChEBI" id="CHEBI:18420"/>
    </ligand>
</feature>
<dbReference type="Gene3D" id="1.10.274.10">
    <property type="entry name" value="PtsI, HPr-binding domain"/>
    <property type="match status" value="1"/>
</dbReference>
<keyword evidence="10 17" id="KW-0762">Sugar transport</keyword>
<dbReference type="SUPFAM" id="SSF51621">
    <property type="entry name" value="Phosphoenolpyruvate/pyruvate domain"/>
    <property type="match status" value="1"/>
</dbReference>
<feature type="domain" description="PEP-utilising enzyme C-terminal" evidence="23">
    <location>
        <begin position="256"/>
        <end position="538"/>
    </location>
</feature>
<comment type="similarity">
    <text evidence="5 17">Belongs to the PEP-utilizing enzyme family.</text>
</comment>
<dbReference type="SUPFAM" id="SSF52009">
    <property type="entry name" value="Phosphohistidine domain"/>
    <property type="match status" value="1"/>
</dbReference>
<feature type="domain" description="PEP-utilising enzyme mobile" evidence="22">
    <location>
        <begin position="154"/>
        <end position="226"/>
    </location>
</feature>
<dbReference type="AlphaFoldDB" id="A0A919YP40"/>
<dbReference type="GO" id="GO:0046872">
    <property type="term" value="F:metal ion binding"/>
    <property type="evidence" value="ECO:0007669"/>
    <property type="project" value="UniProtKB-KW"/>
</dbReference>
<dbReference type="GO" id="GO:0005737">
    <property type="term" value="C:cytoplasm"/>
    <property type="evidence" value="ECO:0007669"/>
    <property type="project" value="UniProtKB-SubCell"/>
</dbReference>
<dbReference type="InterPro" id="IPR036637">
    <property type="entry name" value="Phosphohistidine_dom_sf"/>
</dbReference>
<evidence type="ECO:0000256" key="6">
    <source>
        <dbReference type="ARBA" id="ARBA00012232"/>
    </source>
</evidence>
<sequence length="579" mass="64799">MIQGIGASSGIAIGKAFVLPNWELEIPEQRIDVADFAKEFERVYEGIRTSKDEINQIKDELKDTVGEQEKQIFDAHLAILDDPVFMNEIQGIIQRQYKAAEVAVKEAVDHFVTMFDLLEDEYMKERALDIRDVGNRLLKHLLGVPEIQLPSDNQPFILIAKELSPSQLAHLNPENVLGIVTLTGSPSSHAAIMARALGIPLVVGVEGKLTESLVTGQSMVMDGSDGSIYIEPTEHIVELYRQLQEQQREAKEMLQHLAGYRSVTADGKYVRLEANISSLKELEIALRGGAQGVGLFRTEFLYMDRHQFPSEEEQYAVYASVAEKLQEDTVVIRTLDIGGDKQLDYYEIHEEQNPFMGYRAIRISLDQPQLFKTQLRAILRASVHGSIKIMFPFITSVSEVRAAKALLEEAKQELRLQNIAYAENIPVGIMIEVPAAVMIADALAKEVDFFSIGTNDLIQFTLAVDRMNDRISQMYDPYHPAIIRMLCSIVEAAKRNHLPISVCGELAGDIRALPIWLSLGVDSLSMSAHSILQLKSRLIYASQEECKDIFAEVLDCTTSEEIKAALDQYMEIFDLTANG</sequence>
<evidence type="ECO:0000256" key="17">
    <source>
        <dbReference type="PIRNR" id="PIRNR000732"/>
    </source>
</evidence>
<evidence type="ECO:0000256" key="21">
    <source>
        <dbReference type="SAM" id="Coils"/>
    </source>
</evidence>
<name>A0A919YP40_9BACL</name>
<dbReference type="EC" id="2.7.3.9" evidence="6 17"/>
<dbReference type="PIRSF" id="PIRSF000732">
    <property type="entry name" value="PTS_enzyme_I"/>
    <property type="match status" value="1"/>
</dbReference>
<evidence type="ECO:0000256" key="7">
    <source>
        <dbReference type="ARBA" id="ARBA00016544"/>
    </source>
</evidence>
<evidence type="ECO:0000256" key="9">
    <source>
        <dbReference type="ARBA" id="ARBA00022490"/>
    </source>
</evidence>
<keyword evidence="15 17" id="KW-0460">Magnesium</keyword>
<comment type="function">
    <text evidence="3 17">General (non sugar-specific) component of the phosphoenolpyruvate-dependent sugar phosphotransferase system (sugar PTS). This major carbohydrate active-transport system catalyzes the phosphorylation of incoming sugar substrates concomitantly with their translocation across the cell membrane. Enzyme I transfers the phosphoryl group from phosphoenolpyruvate (PEP) to the phosphoryl carrier protein (HPr).</text>
</comment>
<dbReference type="InterPro" id="IPR008731">
    <property type="entry name" value="PTS_EIN"/>
</dbReference>
<evidence type="ECO:0000256" key="15">
    <source>
        <dbReference type="ARBA" id="ARBA00022842"/>
    </source>
</evidence>
<evidence type="ECO:0000256" key="8">
    <source>
        <dbReference type="ARBA" id="ARBA00022448"/>
    </source>
</evidence>
<keyword evidence="26" id="KW-1185">Reference proteome</keyword>
<feature type="binding site" evidence="19">
    <location>
        <position position="466"/>
    </location>
    <ligand>
        <name>phosphoenolpyruvate</name>
        <dbReference type="ChEBI" id="CHEBI:58702"/>
    </ligand>
</feature>
<dbReference type="InterPro" id="IPR000121">
    <property type="entry name" value="PEP_util_C"/>
</dbReference>
<feature type="active site" description="Tele-phosphohistidine intermediate" evidence="18">
    <location>
        <position position="189"/>
    </location>
</feature>
<evidence type="ECO:0000259" key="22">
    <source>
        <dbReference type="Pfam" id="PF00391"/>
    </source>
</evidence>
<dbReference type="InterPro" id="IPR050499">
    <property type="entry name" value="PEP-utilizing_PTS_enzyme"/>
</dbReference>
<comment type="caution">
    <text evidence="25">The sequence shown here is derived from an EMBL/GenBank/DDBJ whole genome shotgun (WGS) entry which is preliminary data.</text>
</comment>
<dbReference type="PROSITE" id="PS00742">
    <property type="entry name" value="PEP_ENZYMES_2"/>
    <property type="match status" value="1"/>
</dbReference>
<dbReference type="PANTHER" id="PTHR46244">
    <property type="entry name" value="PHOSPHOENOLPYRUVATE-PROTEIN PHOSPHOTRANSFERASE"/>
    <property type="match status" value="1"/>
</dbReference>
<evidence type="ECO:0000256" key="11">
    <source>
        <dbReference type="ARBA" id="ARBA00022679"/>
    </source>
</evidence>
<reference evidence="25" key="1">
    <citation type="submission" date="2021-03" db="EMBL/GenBank/DDBJ databases">
        <title>Antimicrobial resistance genes in bacteria isolated from Japanese honey, and their potential for conferring macrolide and lincosamide resistance in the American foulbrood pathogen Paenibacillus larvae.</title>
        <authorList>
            <person name="Okamoto M."/>
            <person name="Kumagai M."/>
            <person name="Kanamori H."/>
            <person name="Takamatsu D."/>
        </authorList>
    </citation>
    <scope>NUCLEOTIDE SEQUENCE</scope>
    <source>
        <strain evidence="25">J40TS1</strain>
    </source>
</reference>
<keyword evidence="8 17" id="KW-0813">Transport</keyword>
<dbReference type="NCBIfam" id="TIGR01417">
    <property type="entry name" value="PTS_I_fam"/>
    <property type="match status" value="1"/>
</dbReference>
<evidence type="ECO:0000256" key="5">
    <source>
        <dbReference type="ARBA" id="ARBA00007837"/>
    </source>
</evidence>
<dbReference type="InterPro" id="IPR024692">
    <property type="entry name" value="PTS_EI"/>
</dbReference>
<organism evidence="25 26">
    <name type="scientific">Paenibacillus montaniterrae</name>
    <dbReference type="NCBI Taxonomy" id="429341"/>
    <lineage>
        <taxon>Bacteria</taxon>
        <taxon>Bacillati</taxon>
        <taxon>Bacillota</taxon>
        <taxon>Bacilli</taxon>
        <taxon>Bacillales</taxon>
        <taxon>Paenibacillaceae</taxon>
        <taxon>Paenibacillus</taxon>
    </lineage>
</organism>
<evidence type="ECO:0000256" key="14">
    <source>
        <dbReference type="ARBA" id="ARBA00022777"/>
    </source>
</evidence>
<keyword evidence="9 17" id="KW-0963">Cytoplasm</keyword>
<keyword evidence="14 17" id="KW-0418">Kinase</keyword>
<gene>
    <name evidence="25" type="primary">ptsI_1</name>
    <name evidence="25" type="ORF">J40TS1_00750</name>
</gene>
<evidence type="ECO:0000256" key="13">
    <source>
        <dbReference type="ARBA" id="ARBA00022723"/>
    </source>
</evidence>
<feature type="domain" description="Phosphotransferase system enzyme I N-terminal" evidence="24">
    <location>
        <begin position="3"/>
        <end position="126"/>
    </location>
</feature>
<evidence type="ECO:0000256" key="1">
    <source>
        <dbReference type="ARBA" id="ARBA00000683"/>
    </source>
</evidence>
<dbReference type="PRINTS" id="PR01736">
    <property type="entry name" value="PHPHTRNFRASE"/>
</dbReference>
<dbReference type="Pfam" id="PF00391">
    <property type="entry name" value="PEP-utilizers"/>
    <property type="match status" value="1"/>
</dbReference>
<evidence type="ECO:0000256" key="16">
    <source>
        <dbReference type="ARBA" id="ARBA00033235"/>
    </source>
</evidence>
<evidence type="ECO:0000256" key="4">
    <source>
        <dbReference type="ARBA" id="ARBA00004496"/>
    </source>
</evidence>
<evidence type="ECO:0000256" key="10">
    <source>
        <dbReference type="ARBA" id="ARBA00022597"/>
    </source>
</evidence>
<dbReference type="InterPro" id="IPR015813">
    <property type="entry name" value="Pyrv/PenolPyrv_kinase-like_dom"/>
</dbReference>
<evidence type="ECO:0000259" key="24">
    <source>
        <dbReference type="Pfam" id="PF05524"/>
    </source>
</evidence>
<dbReference type="GO" id="GO:0009401">
    <property type="term" value="P:phosphoenolpyruvate-dependent sugar phosphotransferase system"/>
    <property type="evidence" value="ECO:0007669"/>
    <property type="project" value="UniProtKB-KW"/>
</dbReference>
<evidence type="ECO:0000256" key="18">
    <source>
        <dbReference type="PIRSR" id="PIRSR000732-1"/>
    </source>
</evidence>
<dbReference type="GO" id="GO:0016301">
    <property type="term" value="F:kinase activity"/>
    <property type="evidence" value="ECO:0007669"/>
    <property type="project" value="UniProtKB-KW"/>
</dbReference>
<evidence type="ECO:0000313" key="26">
    <source>
        <dbReference type="Proteomes" id="UP000683139"/>
    </source>
</evidence>
<evidence type="ECO:0000256" key="2">
    <source>
        <dbReference type="ARBA" id="ARBA00001946"/>
    </source>
</evidence>
<keyword evidence="21" id="KW-0175">Coiled coil</keyword>
<evidence type="ECO:0000259" key="23">
    <source>
        <dbReference type="Pfam" id="PF02896"/>
    </source>
</evidence>
<dbReference type="Gene3D" id="3.50.30.10">
    <property type="entry name" value="Phosphohistidine domain"/>
    <property type="match status" value="1"/>
</dbReference>
<dbReference type="EMBL" id="BOSE01000001">
    <property type="protein sequence ID" value="GIP14433.1"/>
    <property type="molecule type" value="Genomic_DNA"/>
</dbReference>
<feature type="coiled-coil region" evidence="21">
    <location>
        <begin position="397"/>
        <end position="424"/>
    </location>
</feature>
<dbReference type="InterPro" id="IPR023151">
    <property type="entry name" value="PEP_util_CS"/>
</dbReference>
<comment type="subcellular location">
    <subcellularLocation>
        <location evidence="4 17">Cytoplasm</location>
    </subcellularLocation>
</comment>
<feature type="binding site" evidence="20">
    <location>
        <position position="432"/>
    </location>
    <ligand>
        <name>Mg(2+)</name>
        <dbReference type="ChEBI" id="CHEBI:18420"/>
    </ligand>
</feature>
<comment type="catalytic activity">
    <reaction evidence="1 17">
        <text>L-histidyl-[protein] + phosphoenolpyruvate = N(pros)-phospho-L-histidyl-[protein] + pyruvate</text>
        <dbReference type="Rhea" id="RHEA:23880"/>
        <dbReference type="Rhea" id="RHEA-COMP:9745"/>
        <dbReference type="Rhea" id="RHEA-COMP:9746"/>
        <dbReference type="ChEBI" id="CHEBI:15361"/>
        <dbReference type="ChEBI" id="CHEBI:29979"/>
        <dbReference type="ChEBI" id="CHEBI:58702"/>
        <dbReference type="ChEBI" id="CHEBI:64837"/>
        <dbReference type="EC" id="2.7.3.9"/>
    </reaction>
</comment>
<evidence type="ECO:0000313" key="25">
    <source>
        <dbReference type="EMBL" id="GIP14433.1"/>
    </source>
</evidence>
<dbReference type="InterPro" id="IPR036618">
    <property type="entry name" value="PtsI_HPr-bd_sf"/>
</dbReference>
<feature type="binding site" evidence="19">
    <location>
        <position position="333"/>
    </location>
    <ligand>
        <name>phosphoenolpyruvate</name>
        <dbReference type="ChEBI" id="CHEBI:58702"/>
    </ligand>
</feature>
<dbReference type="Pfam" id="PF05524">
    <property type="entry name" value="PEP-utilisers_N"/>
    <property type="match status" value="1"/>
</dbReference>
<dbReference type="PANTHER" id="PTHR46244:SF3">
    <property type="entry name" value="PHOSPHOENOLPYRUVATE-PROTEIN PHOSPHOTRANSFERASE"/>
    <property type="match status" value="1"/>
</dbReference>
<dbReference type="GO" id="GO:0008965">
    <property type="term" value="F:phosphoenolpyruvate-protein phosphotransferase activity"/>
    <property type="evidence" value="ECO:0007669"/>
    <property type="project" value="UniProtKB-EC"/>
</dbReference>
<dbReference type="SUPFAM" id="SSF47831">
    <property type="entry name" value="Enzyme I of the PEP:sugar phosphotransferase system HPr-binding (sub)domain"/>
    <property type="match status" value="1"/>
</dbReference>
<dbReference type="InterPro" id="IPR040442">
    <property type="entry name" value="Pyrv_kinase-like_dom_sf"/>
</dbReference>
<evidence type="ECO:0000256" key="12">
    <source>
        <dbReference type="ARBA" id="ARBA00022683"/>
    </source>
</evidence>
<evidence type="ECO:0000256" key="19">
    <source>
        <dbReference type="PIRSR" id="PIRSR000732-2"/>
    </source>
</evidence>
<feature type="active site" description="Proton donor" evidence="18">
    <location>
        <position position="503"/>
    </location>
</feature>
<dbReference type="InterPro" id="IPR008279">
    <property type="entry name" value="PEP-util_enz_mobile_dom"/>
</dbReference>
<evidence type="ECO:0000256" key="3">
    <source>
        <dbReference type="ARBA" id="ARBA00002728"/>
    </source>
</evidence>
<feature type="binding site" evidence="19">
    <location>
        <position position="297"/>
    </location>
    <ligand>
        <name>phosphoenolpyruvate</name>
        <dbReference type="ChEBI" id="CHEBI:58702"/>
    </ligand>
</feature>
<protein>
    <recommendedName>
        <fullName evidence="7 17">Phosphoenolpyruvate-protein phosphotransferase</fullName>
        <ecNumber evidence="6 17">2.7.3.9</ecNumber>
    </recommendedName>
    <alternativeName>
        <fullName evidence="16 17">Phosphotransferase system, enzyme I</fullName>
    </alternativeName>
</protein>
<proteinExistence type="inferred from homology"/>
<accession>A0A919YP40</accession>
<dbReference type="RefSeq" id="WP_213512623.1">
    <property type="nucleotide sequence ID" value="NZ_BOSE01000001.1"/>
</dbReference>
<keyword evidence="11 17" id="KW-0808">Transferase</keyword>
<dbReference type="Proteomes" id="UP000683139">
    <property type="component" value="Unassembled WGS sequence"/>
</dbReference>
<dbReference type="Pfam" id="PF02896">
    <property type="entry name" value="PEP-utilizers_C"/>
    <property type="match status" value="1"/>
</dbReference>
<evidence type="ECO:0000256" key="20">
    <source>
        <dbReference type="PIRSR" id="PIRSR000732-3"/>
    </source>
</evidence>
<dbReference type="Gene3D" id="3.20.20.60">
    <property type="entry name" value="Phosphoenolpyruvate-binding domains"/>
    <property type="match status" value="1"/>
</dbReference>
<feature type="binding site" evidence="19">
    <location>
        <begin position="455"/>
        <end position="456"/>
    </location>
    <ligand>
        <name>phosphoenolpyruvate</name>
        <dbReference type="ChEBI" id="CHEBI:58702"/>
    </ligand>
</feature>